<dbReference type="OrthoDB" id="9787548at2"/>
<evidence type="ECO:0000256" key="5">
    <source>
        <dbReference type="SAM" id="MobiDB-lite"/>
    </source>
</evidence>
<feature type="transmembrane region" description="Helical" evidence="6">
    <location>
        <begin position="365"/>
        <end position="384"/>
    </location>
</feature>
<feature type="transmembrane region" description="Helical" evidence="6">
    <location>
        <begin position="123"/>
        <end position="154"/>
    </location>
</feature>
<feature type="transmembrane region" description="Helical" evidence="6">
    <location>
        <begin position="205"/>
        <end position="223"/>
    </location>
</feature>
<comment type="subcellular location">
    <subcellularLocation>
        <location evidence="1">Membrane</location>
        <topology evidence="1">Multi-pass membrane protein</topology>
    </subcellularLocation>
</comment>
<dbReference type="GO" id="GO:0034755">
    <property type="term" value="P:iron ion transmembrane transport"/>
    <property type="evidence" value="ECO:0007669"/>
    <property type="project" value="TreeGrafter"/>
</dbReference>
<dbReference type="NCBIfam" id="NF037982">
    <property type="entry name" value="Nramp_1"/>
    <property type="match status" value="1"/>
</dbReference>
<dbReference type="Proteomes" id="UP000317909">
    <property type="component" value="Chromosome"/>
</dbReference>
<feature type="transmembrane region" description="Helical" evidence="6">
    <location>
        <begin position="262"/>
        <end position="284"/>
    </location>
</feature>
<dbReference type="InterPro" id="IPR001046">
    <property type="entry name" value="NRAMP_fam"/>
</dbReference>
<name>A0A517U2V9_9BACT</name>
<dbReference type="Pfam" id="PF01566">
    <property type="entry name" value="Nramp"/>
    <property type="match status" value="1"/>
</dbReference>
<proteinExistence type="predicted"/>
<keyword evidence="8" id="KW-1185">Reference proteome</keyword>
<dbReference type="GO" id="GO:0005886">
    <property type="term" value="C:plasma membrane"/>
    <property type="evidence" value="ECO:0007669"/>
    <property type="project" value="TreeGrafter"/>
</dbReference>
<organism evidence="7 8">
    <name type="scientific">Lacipirellula limnantheis</name>
    <dbReference type="NCBI Taxonomy" id="2528024"/>
    <lineage>
        <taxon>Bacteria</taxon>
        <taxon>Pseudomonadati</taxon>
        <taxon>Planctomycetota</taxon>
        <taxon>Planctomycetia</taxon>
        <taxon>Pirellulales</taxon>
        <taxon>Lacipirellulaceae</taxon>
        <taxon>Lacipirellula</taxon>
    </lineage>
</organism>
<accession>A0A517U2V9</accession>
<feature type="region of interest" description="Disordered" evidence="5">
    <location>
        <begin position="464"/>
        <end position="492"/>
    </location>
</feature>
<keyword evidence="4 6" id="KW-0472">Membrane</keyword>
<dbReference type="PANTHER" id="PTHR11706:SF3">
    <property type="entry name" value="METAL ION TRANSPORT PROTEIN"/>
    <property type="match status" value="1"/>
</dbReference>
<feature type="transmembrane region" description="Helical" evidence="6">
    <location>
        <begin position="27"/>
        <end position="46"/>
    </location>
</feature>
<dbReference type="RefSeq" id="WP_145434668.1">
    <property type="nucleotide sequence ID" value="NZ_CP036339.1"/>
</dbReference>
<feature type="transmembrane region" description="Helical" evidence="6">
    <location>
        <begin position="390"/>
        <end position="414"/>
    </location>
</feature>
<feature type="transmembrane region" description="Helical" evidence="6">
    <location>
        <begin position="166"/>
        <end position="185"/>
    </location>
</feature>
<protein>
    <submittedName>
        <fullName evidence="7">Manganese transport protein MntH</fullName>
    </submittedName>
</protein>
<evidence type="ECO:0000256" key="4">
    <source>
        <dbReference type="ARBA" id="ARBA00023136"/>
    </source>
</evidence>
<dbReference type="EMBL" id="CP036339">
    <property type="protein sequence ID" value="QDT74958.1"/>
    <property type="molecule type" value="Genomic_DNA"/>
</dbReference>
<keyword evidence="3 6" id="KW-1133">Transmembrane helix</keyword>
<dbReference type="AlphaFoldDB" id="A0A517U2V9"/>
<dbReference type="GO" id="GO:0015086">
    <property type="term" value="F:cadmium ion transmembrane transporter activity"/>
    <property type="evidence" value="ECO:0007669"/>
    <property type="project" value="TreeGrafter"/>
</dbReference>
<dbReference type="Gene3D" id="1.20.1740.10">
    <property type="entry name" value="Amino acid/polyamine transporter I"/>
    <property type="match status" value="1"/>
</dbReference>
<evidence type="ECO:0000313" key="7">
    <source>
        <dbReference type="EMBL" id="QDT74958.1"/>
    </source>
</evidence>
<dbReference type="KEGG" id="llh:I41_41620"/>
<feature type="transmembrane region" description="Helical" evidence="6">
    <location>
        <begin position="58"/>
        <end position="76"/>
    </location>
</feature>
<gene>
    <name evidence="7" type="ORF">I41_41620</name>
</gene>
<reference evidence="7 8" key="1">
    <citation type="submission" date="2019-02" db="EMBL/GenBank/DDBJ databases">
        <title>Deep-cultivation of Planctomycetes and their phenomic and genomic characterization uncovers novel biology.</title>
        <authorList>
            <person name="Wiegand S."/>
            <person name="Jogler M."/>
            <person name="Boedeker C."/>
            <person name="Pinto D."/>
            <person name="Vollmers J."/>
            <person name="Rivas-Marin E."/>
            <person name="Kohn T."/>
            <person name="Peeters S.H."/>
            <person name="Heuer A."/>
            <person name="Rast P."/>
            <person name="Oberbeckmann S."/>
            <person name="Bunk B."/>
            <person name="Jeske O."/>
            <person name="Meyerdierks A."/>
            <person name="Storesund J.E."/>
            <person name="Kallscheuer N."/>
            <person name="Luecker S."/>
            <person name="Lage O.M."/>
            <person name="Pohl T."/>
            <person name="Merkel B.J."/>
            <person name="Hornburger P."/>
            <person name="Mueller R.-W."/>
            <person name="Bruemmer F."/>
            <person name="Labrenz M."/>
            <person name="Spormann A.M."/>
            <person name="Op den Camp H."/>
            <person name="Overmann J."/>
            <person name="Amann R."/>
            <person name="Jetten M.S.M."/>
            <person name="Mascher T."/>
            <person name="Medema M.H."/>
            <person name="Devos D.P."/>
            <person name="Kaster A.-K."/>
            <person name="Ovreas L."/>
            <person name="Rohde M."/>
            <person name="Galperin M.Y."/>
            <person name="Jogler C."/>
        </authorList>
    </citation>
    <scope>NUCLEOTIDE SEQUENCE [LARGE SCALE GENOMIC DNA]</scope>
    <source>
        <strain evidence="7 8">I41</strain>
    </source>
</reference>
<evidence type="ECO:0000256" key="1">
    <source>
        <dbReference type="ARBA" id="ARBA00004141"/>
    </source>
</evidence>
<evidence type="ECO:0000256" key="2">
    <source>
        <dbReference type="ARBA" id="ARBA00022692"/>
    </source>
</evidence>
<sequence length="492" mass="53393">MSPRDPYQFDPSLVEEPPSTWRGTVRYLGPGLVLTASIVGAGELIATTSLGARAGFTALWIILVSCAVKVALQLQFGRHTILTGETCLTAFNKLPGPSFRGAHWTIWCWILIQPLKLLQMGGIVGGVAMVLGIVAPAISVGIWCWVVAGVAAMMVSGESYHFIERVCVALVIAFTATTLISVFSLQWTVYAVSSGDLIDGLRFELPANLMIAMGAFGLTGVGGDEIMQYTYWLIEKGYAARTGPRVPGDPAWERRARGWINVMYLDALVSMVVYTVITAAFYLLGAAVLHARGETPEGYATINTLALMYTESLGQWARSVFMVGAFAVLFSTVFSALAAWTRLFTDAAGKLGMIDFQNVAQRRRTVTLLAWFFPLAWATIFLVYKEPVIMVTIGGMATAAILLVIVFAAVNFRYWREVPEMRPGRFYDLSLWVSIAAIIAVAVYGAQDGLRKWQNQQAAVRPTANAASLSAKTQADDAKSGRIAGSNAGNRR</sequence>
<feature type="transmembrane region" description="Helical" evidence="6">
    <location>
        <begin position="426"/>
        <end position="446"/>
    </location>
</feature>
<feature type="transmembrane region" description="Helical" evidence="6">
    <location>
        <begin position="320"/>
        <end position="344"/>
    </location>
</feature>
<keyword evidence="2 6" id="KW-0812">Transmembrane</keyword>
<evidence type="ECO:0000256" key="3">
    <source>
        <dbReference type="ARBA" id="ARBA00022989"/>
    </source>
</evidence>
<dbReference type="PANTHER" id="PTHR11706">
    <property type="entry name" value="SOLUTE CARRIER PROTEIN FAMILY 11 MEMBER"/>
    <property type="match status" value="1"/>
</dbReference>
<evidence type="ECO:0000313" key="8">
    <source>
        <dbReference type="Proteomes" id="UP000317909"/>
    </source>
</evidence>
<evidence type="ECO:0000256" key="6">
    <source>
        <dbReference type="SAM" id="Phobius"/>
    </source>
</evidence>
<dbReference type="GO" id="GO:0005384">
    <property type="term" value="F:manganese ion transmembrane transporter activity"/>
    <property type="evidence" value="ECO:0007669"/>
    <property type="project" value="TreeGrafter"/>
</dbReference>